<gene>
    <name evidence="6" type="ORF">LIP50_02590</name>
</gene>
<dbReference type="InterPro" id="IPR050707">
    <property type="entry name" value="HTH_MetabolicPath_Reg"/>
</dbReference>
<proteinExistence type="predicted"/>
<evidence type="ECO:0000259" key="4">
    <source>
        <dbReference type="PROSITE" id="PS51077"/>
    </source>
</evidence>
<dbReference type="InterPro" id="IPR036390">
    <property type="entry name" value="WH_DNA-bd_sf"/>
</dbReference>
<dbReference type="InterPro" id="IPR036388">
    <property type="entry name" value="WH-like_DNA-bd_sf"/>
</dbReference>
<dbReference type="PANTHER" id="PTHR30136:SF7">
    <property type="entry name" value="HTH-TYPE TRANSCRIPTIONAL REGULATOR KDGR-RELATED"/>
    <property type="match status" value="1"/>
</dbReference>
<evidence type="ECO:0000256" key="2">
    <source>
        <dbReference type="ARBA" id="ARBA00023125"/>
    </source>
</evidence>
<evidence type="ECO:0000313" key="6">
    <source>
        <dbReference type="EMBL" id="MCB5445086.1"/>
    </source>
</evidence>
<dbReference type="PANTHER" id="PTHR30136">
    <property type="entry name" value="HELIX-TURN-HELIX TRANSCRIPTIONAL REGULATOR, ICLR FAMILY"/>
    <property type="match status" value="1"/>
</dbReference>
<protein>
    <submittedName>
        <fullName evidence="6">IclR family transcriptional regulator</fullName>
    </submittedName>
</protein>
<dbReference type="Gene3D" id="3.30.450.40">
    <property type="match status" value="1"/>
</dbReference>
<dbReference type="Proteomes" id="UP001299409">
    <property type="component" value="Unassembled WGS sequence"/>
</dbReference>
<dbReference type="SMART" id="SM00346">
    <property type="entry name" value="HTH_ICLR"/>
    <property type="match status" value="1"/>
</dbReference>
<dbReference type="SUPFAM" id="SSF55781">
    <property type="entry name" value="GAF domain-like"/>
    <property type="match status" value="1"/>
</dbReference>
<dbReference type="RefSeq" id="WP_226914113.1">
    <property type="nucleotide sequence ID" value="NZ_BAABXU010000001.1"/>
</dbReference>
<keyword evidence="1" id="KW-0805">Transcription regulation</keyword>
<evidence type="ECO:0000256" key="1">
    <source>
        <dbReference type="ARBA" id="ARBA00023015"/>
    </source>
</evidence>
<sequence>MNIDNQQNKYILQSVENALSIIDLLCEHEELGVSEIGKFLNVGKSTAFRLLTTLQSKNYVYKDKNSKYRLSPKFLSIGDIVSDRMEIINKVHPFLVELADYSGETCHLGIWYSKTEVTFIDKVAGKNSIRMSSMIGSNKVAHDTSLGKSLLAFSDEDQINFYLNNIGFELNTDKSIKNKEELRHDLIKIQLDGYSVDNEEAEIGLVCFGAPILIRNKAIAAISISGPSSRMNPRKEEFTSMIKNIADEISNGLQ</sequence>
<evidence type="ECO:0000313" key="7">
    <source>
        <dbReference type="Proteomes" id="UP001299409"/>
    </source>
</evidence>
<feature type="domain" description="HTH iclR-type" evidence="4">
    <location>
        <begin position="12"/>
        <end position="72"/>
    </location>
</feature>
<feature type="domain" description="IclR-ED" evidence="5">
    <location>
        <begin position="73"/>
        <end position="254"/>
    </location>
</feature>
<keyword evidence="3" id="KW-0804">Transcription</keyword>
<keyword evidence="2" id="KW-0238">DNA-binding</keyword>
<dbReference type="InterPro" id="IPR029016">
    <property type="entry name" value="GAF-like_dom_sf"/>
</dbReference>
<evidence type="ECO:0000256" key="3">
    <source>
        <dbReference type="ARBA" id="ARBA00023163"/>
    </source>
</evidence>
<reference evidence="6 7" key="1">
    <citation type="submission" date="2021-10" db="EMBL/GenBank/DDBJ databases">
        <title>Collection of gut derived symbiotic bacterial strains cultured from healthy donors.</title>
        <authorList>
            <person name="Lin H."/>
            <person name="Littmann E."/>
            <person name="Claire K."/>
            <person name="Pamer E."/>
        </authorList>
    </citation>
    <scope>NUCLEOTIDE SEQUENCE [LARGE SCALE GENOMIC DNA]</scope>
    <source>
        <strain evidence="6 7">MSK.17.68</strain>
    </source>
</reference>
<organism evidence="6 7">
    <name type="scientific">Intestinibacter bartlettii</name>
    <dbReference type="NCBI Taxonomy" id="261299"/>
    <lineage>
        <taxon>Bacteria</taxon>
        <taxon>Bacillati</taxon>
        <taxon>Bacillota</taxon>
        <taxon>Clostridia</taxon>
        <taxon>Peptostreptococcales</taxon>
        <taxon>Peptostreptococcaceae</taxon>
        <taxon>Intestinibacter</taxon>
    </lineage>
</organism>
<dbReference type="SUPFAM" id="SSF46785">
    <property type="entry name" value="Winged helix' DNA-binding domain"/>
    <property type="match status" value="1"/>
</dbReference>
<comment type="caution">
    <text evidence="6">The sequence shown here is derived from an EMBL/GenBank/DDBJ whole genome shotgun (WGS) entry which is preliminary data.</text>
</comment>
<name>A0ABS8CUE8_9FIRM</name>
<accession>A0ABS8CUE8</accession>
<dbReference type="Pfam" id="PF09339">
    <property type="entry name" value="HTH_IclR"/>
    <property type="match status" value="1"/>
</dbReference>
<dbReference type="EMBL" id="JAJBMB010000002">
    <property type="protein sequence ID" value="MCB5445086.1"/>
    <property type="molecule type" value="Genomic_DNA"/>
</dbReference>
<dbReference type="Gene3D" id="1.10.10.10">
    <property type="entry name" value="Winged helix-like DNA-binding domain superfamily/Winged helix DNA-binding domain"/>
    <property type="match status" value="1"/>
</dbReference>
<dbReference type="PROSITE" id="PS51077">
    <property type="entry name" value="HTH_ICLR"/>
    <property type="match status" value="1"/>
</dbReference>
<dbReference type="PROSITE" id="PS51078">
    <property type="entry name" value="ICLR_ED"/>
    <property type="match status" value="1"/>
</dbReference>
<dbReference type="InterPro" id="IPR014757">
    <property type="entry name" value="Tscrpt_reg_IclR_C"/>
</dbReference>
<keyword evidence="7" id="KW-1185">Reference proteome</keyword>
<evidence type="ECO:0000259" key="5">
    <source>
        <dbReference type="PROSITE" id="PS51078"/>
    </source>
</evidence>
<dbReference type="InterPro" id="IPR005471">
    <property type="entry name" value="Tscrpt_reg_IclR_N"/>
</dbReference>
<dbReference type="Pfam" id="PF01614">
    <property type="entry name" value="IclR_C"/>
    <property type="match status" value="1"/>
</dbReference>